<dbReference type="AlphaFoldDB" id="A0AAD6CG12"/>
<keyword evidence="2" id="KW-0560">Oxidoreductase</keyword>
<accession>A0AAD6CG12</accession>
<protein>
    <submittedName>
        <fullName evidence="4">NAD-dependent 15-hydroxyprostaglandin dehydrogenase</fullName>
    </submittedName>
</protein>
<dbReference type="RefSeq" id="XP_056771656.1">
    <property type="nucleotide sequence ID" value="XM_056903889.1"/>
</dbReference>
<proteinExistence type="inferred from homology"/>
<reference evidence="4" key="1">
    <citation type="submission" date="2022-12" db="EMBL/GenBank/DDBJ databases">
        <authorList>
            <person name="Petersen C."/>
        </authorList>
    </citation>
    <scope>NUCLEOTIDE SEQUENCE</scope>
    <source>
        <strain evidence="4">IBT 16125</strain>
    </source>
</reference>
<evidence type="ECO:0000256" key="2">
    <source>
        <dbReference type="ARBA" id="ARBA00023002"/>
    </source>
</evidence>
<dbReference type="GO" id="GO:0005737">
    <property type="term" value="C:cytoplasm"/>
    <property type="evidence" value="ECO:0007669"/>
    <property type="project" value="TreeGrafter"/>
</dbReference>
<organism evidence="4 5">
    <name type="scientific">Penicillium daleae</name>
    <dbReference type="NCBI Taxonomy" id="63821"/>
    <lineage>
        <taxon>Eukaryota</taxon>
        <taxon>Fungi</taxon>
        <taxon>Dikarya</taxon>
        <taxon>Ascomycota</taxon>
        <taxon>Pezizomycotina</taxon>
        <taxon>Eurotiomycetes</taxon>
        <taxon>Eurotiomycetidae</taxon>
        <taxon>Eurotiales</taxon>
        <taxon>Aspergillaceae</taxon>
        <taxon>Penicillium</taxon>
    </lineage>
</organism>
<dbReference type="SUPFAM" id="SSF51735">
    <property type="entry name" value="NAD(P)-binding Rossmann-fold domains"/>
    <property type="match status" value="1"/>
</dbReference>
<evidence type="ECO:0000313" key="5">
    <source>
        <dbReference type="Proteomes" id="UP001213681"/>
    </source>
</evidence>
<name>A0AAD6CG12_9EURO</name>
<dbReference type="Gene3D" id="3.40.50.720">
    <property type="entry name" value="NAD(P)-binding Rossmann-like Domain"/>
    <property type="match status" value="1"/>
</dbReference>
<dbReference type="EMBL" id="JAPVEA010000001">
    <property type="protein sequence ID" value="KAJ5464809.1"/>
    <property type="molecule type" value="Genomic_DNA"/>
</dbReference>
<comment type="caution">
    <text evidence="4">The sequence shown here is derived from an EMBL/GenBank/DDBJ whole genome shotgun (WGS) entry which is preliminary data.</text>
</comment>
<sequence>MSFSVLGKSAIITGAGSGLNLCFAKALLSRGCNVLLADIALRPEAKELLSNQPGSLRPPRAIYQRCDVTKWTDLEEMFARAEAEFGPLDIVCPGAGVYEPLWSNFWHPPGSSLSTDRTNSDGYRMLDINLIHPIRVTQLAIRHFLEQKKRGSIVHISSIAGQDASLPTPMYIAGKWGISGFVRSLAPLEKGLGIRVTAVAPGVVKTPLWVESPEKMEMIAKGDEWVTPEAVAEVMVDLIEKDECRAGRIDGGTILEVGKRVRRVEQFNDPGPGGAGNMMSNKDKATRKIVEMLKEGGY</sequence>
<dbReference type="Pfam" id="PF00106">
    <property type="entry name" value="adh_short"/>
    <property type="match status" value="1"/>
</dbReference>
<dbReference type="InterPro" id="IPR002347">
    <property type="entry name" value="SDR_fam"/>
</dbReference>
<dbReference type="PANTHER" id="PTHR44229">
    <property type="entry name" value="15-HYDROXYPROSTAGLANDIN DEHYDROGENASE [NAD(+)]"/>
    <property type="match status" value="1"/>
</dbReference>
<comment type="similarity">
    <text evidence="1 3">Belongs to the short-chain dehydrogenases/reductases (SDR) family.</text>
</comment>
<reference evidence="4" key="2">
    <citation type="journal article" date="2023" name="IMA Fungus">
        <title>Comparative genomic study of the Penicillium genus elucidates a diverse pangenome and 15 lateral gene transfer events.</title>
        <authorList>
            <person name="Petersen C."/>
            <person name="Sorensen T."/>
            <person name="Nielsen M.R."/>
            <person name="Sondergaard T.E."/>
            <person name="Sorensen J.L."/>
            <person name="Fitzpatrick D.A."/>
            <person name="Frisvad J.C."/>
            <person name="Nielsen K.L."/>
        </authorList>
    </citation>
    <scope>NUCLEOTIDE SEQUENCE</scope>
    <source>
        <strain evidence="4">IBT 16125</strain>
    </source>
</reference>
<evidence type="ECO:0000256" key="3">
    <source>
        <dbReference type="RuleBase" id="RU000363"/>
    </source>
</evidence>
<dbReference type="PANTHER" id="PTHR44229:SF4">
    <property type="entry name" value="15-HYDROXYPROSTAGLANDIN DEHYDROGENASE [NAD(+)]"/>
    <property type="match status" value="1"/>
</dbReference>
<evidence type="ECO:0000256" key="1">
    <source>
        <dbReference type="ARBA" id="ARBA00006484"/>
    </source>
</evidence>
<dbReference type="PRINTS" id="PR00081">
    <property type="entry name" value="GDHRDH"/>
</dbReference>
<evidence type="ECO:0000313" key="4">
    <source>
        <dbReference type="EMBL" id="KAJ5464809.1"/>
    </source>
</evidence>
<dbReference type="FunFam" id="3.40.50.720:FF:000643">
    <property type="entry name" value="Short chain dehydrogenase/reductase family oxidoreductase, putative"/>
    <property type="match status" value="1"/>
</dbReference>
<dbReference type="Proteomes" id="UP001213681">
    <property type="component" value="Unassembled WGS sequence"/>
</dbReference>
<dbReference type="GO" id="GO:0016616">
    <property type="term" value="F:oxidoreductase activity, acting on the CH-OH group of donors, NAD or NADP as acceptor"/>
    <property type="evidence" value="ECO:0007669"/>
    <property type="project" value="TreeGrafter"/>
</dbReference>
<dbReference type="GeneID" id="81594132"/>
<dbReference type="PRINTS" id="PR00080">
    <property type="entry name" value="SDRFAMILY"/>
</dbReference>
<dbReference type="InterPro" id="IPR036291">
    <property type="entry name" value="NAD(P)-bd_dom_sf"/>
</dbReference>
<keyword evidence="5" id="KW-1185">Reference proteome</keyword>
<gene>
    <name evidence="4" type="ORF">N7458_000495</name>
</gene>